<dbReference type="Pfam" id="PF03861">
    <property type="entry name" value="ANTAR"/>
    <property type="match status" value="1"/>
</dbReference>
<organism evidence="6 7">
    <name type="scientific">Mycolicibacterium grossiae</name>
    <dbReference type="NCBI Taxonomy" id="1552759"/>
    <lineage>
        <taxon>Bacteria</taxon>
        <taxon>Bacillati</taxon>
        <taxon>Actinomycetota</taxon>
        <taxon>Actinomycetes</taxon>
        <taxon>Mycobacteriales</taxon>
        <taxon>Mycobacteriaceae</taxon>
        <taxon>Mycolicibacterium</taxon>
    </lineage>
</organism>
<dbReference type="InterPro" id="IPR036388">
    <property type="entry name" value="WH-like_DNA-bd_sf"/>
</dbReference>
<dbReference type="Pfam" id="PF13185">
    <property type="entry name" value="GAF_2"/>
    <property type="match status" value="1"/>
</dbReference>
<dbReference type="EMBL" id="MCHX01000028">
    <property type="protein sequence ID" value="OFJ53240.1"/>
    <property type="molecule type" value="Genomic_DNA"/>
</dbReference>
<dbReference type="PIRSF" id="PIRSF036625">
    <property type="entry name" value="GAF_ANTAR"/>
    <property type="match status" value="1"/>
</dbReference>
<dbReference type="GO" id="GO:0016301">
    <property type="term" value="F:kinase activity"/>
    <property type="evidence" value="ECO:0007669"/>
    <property type="project" value="UniProtKB-KW"/>
</dbReference>
<dbReference type="InterPro" id="IPR003018">
    <property type="entry name" value="GAF"/>
</dbReference>
<evidence type="ECO:0000256" key="4">
    <source>
        <dbReference type="ARBA" id="ARBA00023163"/>
    </source>
</evidence>
<sequence>MRGLRDPQAVLAAIVAATVDTVPGSSWAGLAVVSRRKIRPAVPTDDVAARLDQLQTDLGEGPALSALHDRQTVHIDDLAADERWPRFSTVAVRLGVRSMLSYRLYITNETLGVLNIYAAESGAFSEDAVATGEVLAQHAAVAMAGAVAEEQLQNAVANRDVIGQAKGILMQRDRLTGLQAFTVLTRASQETNVRLVDVAKTLVADHEAALTAATP</sequence>
<proteinExistence type="predicted"/>
<reference evidence="6 7" key="1">
    <citation type="submission" date="2016-09" db="EMBL/GenBank/DDBJ databases">
        <title>genome sequence of Mycobacterium sp. 739 SCH.</title>
        <authorList>
            <person name="Greninger A.L."/>
            <person name="Qin X."/>
            <person name="Jerome K."/>
            <person name="Vora S."/>
            <person name="Quinn K."/>
        </authorList>
    </citation>
    <scope>NUCLEOTIDE SEQUENCE [LARGE SCALE GENOMIC DNA]</scope>
    <source>
        <strain evidence="6 7">SCH</strain>
    </source>
</reference>
<dbReference type="InterPro" id="IPR029016">
    <property type="entry name" value="GAF-like_dom_sf"/>
</dbReference>
<dbReference type="InterPro" id="IPR005561">
    <property type="entry name" value="ANTAR"/>
</dbReference>
<evidence type="ECO:0000256" key="1">
    <source>
        <dbReference type="ARBA" id="ARBA00022679"/>
    </source>
</evidence>
<dbReference type="SUPFAM" id="SSF55781">
    <property type="entry name" value="GAF domain-like"/>
    <property type="match status" value="1"/>
</dbReference>
<keyword evidence="3" id="KW-0805">Transcription regulation</keyword>
<dbReference type="InterPro" id="IPR011006">
    <property type="entry name" value="CheY-like_superfamily"/>
</dbReference>
<keyword evidence="4" id="KW-0804">Transcription</keyword>
<evidence type="ECO:0000313" key="6">
    <source>
        <dbReference type="EMBL" id="OFJ53240.1"/>
    </source>
</evidence>
<name>A0A1E8Q5C9_9MYCO</name>
<dbReference type="Gene3D" id="3.30.450.40">
    <property type="match status" value="1"/>
</dbReference>
<comment type="caution">
    <text evidence="6">The sequence shown here is derived from an EMBL/GenBank/DDBJ whole genome shotgun (WGS) entry which is preliminary data.</text>
</comment>
<dbReference type="Gene3D" id="1.10.10.10">
    <property type="entry name" value="Winged helix-like DNA-binding domain superfamily/Winged helix DNA-binding domain"/>
    <property type="match status" value="1"/>
</dbReference>
<dbReference type="AlphaFoldDB" id="A0A1E8Q5C9"/>
<dbReference type="SMART" id="SM01012">
    <property type="entry name" value="ANTAR"/>
    <property type="match status" value="1"/>
</dbReference>
<evidence type="ECO:0000256" key="2">
    <source>
        <dbReference type="ARBA" id="ARBA00022777"/>
    </source>
</evidence>
<evidence type="ECO:0000259" key="5">
    <source>
        <dbReference type="PROSITE" id="PS50921"/>
    </source>
</evidence>
<dbReference type="PROSITE" id="PS50921">
    <property type="entry name" value="ANTAR"/>
    <property type="match status" value="1"/>
</dbReference>
<keyword evidence="7" id="KW-1185">Reference proteome</keyword>
<dbReference type="InterPro" id="IPR012074">
    <property type="entry name" value="GAF_ANTAR"/>
</dbReference>
<dbReference type="SUPFAM" id="SSF52172">
    <property type="entry name" value="CheY-like"/>
    <property type="match status" value="1"/>
</dbReference>
<evidence type="ECO:0000313" key="7">
    <source>
        <dbReference type="Proteomes" id="UP000178953"/>
    </source>
</evidence>
<protein>
    <recommendedName>
        <fullName evidence="5">ANTAR domain-containing protein</fullName>
    </recommendedName>
</protein>
<dbReference type="SMART" id="SM00065">
    <property type="entry name" value="GAF"/>
    <property type="match status" value="1"/>
</dbReference>
<keyword evidence="1" id="KW-0808">Transferase</keyword>
<keyword evidence="2" id="KW-0418">Kinase</keyword>
<evidence type="ECO:0000256" key="3">
    <source>
        <dbReference type="ARBA" id="ARBA00023015"/>
    </source>
</evidence>
<dbReference type="Proteomes" id="UP000178953">
    <property type="component" value="Unassembled WGS sequence"/>
</dbReference>
<dbReference type="GO" id="GO:0003723">
    <property type="term" value="F:RNA binding"/>
    <property type="evidence" value="ECO:0007669"/>
    <property type="project" value="InterPro"/>
</dbReference>
<gene>
    <name evidence="6" type="ORF">BEL07_13700</name>
</gene>
<accession>A0A1E8Q5C9</accession>
<feature type="domain" description="ANTAR" evidence="5">
    <location>
        <begin position="142"/>
        <end position="203"/>
    </location>
</feature>